<dbReference type="RefSeq" id="WP_015441274.1">
    <property type="nucleotide sequence ID" value="NC_020520.1"/>
</dbReference>
<dbReference type="InterPro" id="IPR057326">
    <property type="entry name" value="KR_dom"/>
</dbReference>
<evidence type="ECO:0000256" key="2">
    <source>
        <dbReference type="ARBA" id="ARBA00023002"/>
    </source>
</evidence>
<dbReference type="InterPro" id="IPR036291">
    <property type="entry name" value="NAD(P)-bd_dom_sf"/>
</dbReference>
<dbReference type="PROSITE" id="PS00061">
    <property type="entry name" value="ADH_SHORT"/>
    <property type="match status" value="1"/>
</dbReference>
<evidence type="ECO:0000259" key="3">
    <source>
        <dbReference type="SMART" id="SM00822"/>
    </source>
</evidence>
<dbReference type="InterPro" id="IPR002347">
    <property type="entry name" value="SDR_fam"/>
</dbReference>
<sequence>MIDLTGKVFVVTGGNGGIGLGMAEGIVMSGGAVSIWGRNEEKNAAAVAALEALGGTASAFVCDVSDQAAVDDTMAKTVAGHGRIDGLFANAGRGGTGTPFLKLSLEEWRSVMAVNLDGVFITLQAAARQLVEQGEGGSLVAVSSTSAVHGAANNEAYGTAKTALNGLVRALAVGLARHQIRVNSLLPGWTITELASGGYESDVFREATVKRTPVRRWADPSEFREVGAFLADPGQTYHTGQEVCVDGGYTVF</sequence>
<gene>
    <name evidence="4" type="ORF">YM304_17130</name>
</gene>
<dbReference type="AlphaFoldDB" id="A0A6C7E5A7"/>
<keyword evidence="5" id="KW-1185">Reference proteome</keyword>
<dbReference type="FunFam" id="3.40.50.720:FF:000084">
    <property type="entry name" value="Short-chain dehydrogenase reductase"/>
    <property type="match status" value="1"/>
</dbReference>
<evidence type="ECO:0000313" key="5">
    <source>
        <dbReference type="Proteomes" id="UP000011863"/>
    </source>
</evidence>
<organism evidence="4 5">
    <name type="scientific">Ilumatobacter coccineus (strain NBRC 103263 / KCTC 29153 / YM16-304)</name>
    <dbReference type="NCBI Taxonomy" id="1313172"/>
    <lineage>
        <taxon>Bacteria</taxon>
        <taxon>Bacillati</taxon>
        <taxon>Actinomycetota</taxon>
        <taxon>Acidimicrobiia</taxon>
        <taxon>Acidimicrobiales</taxon>
        <taxon>Ilumatobacteraceae</taxon>
        <taxon>Ilumatobacter</taxon>
    </lineage>
</organism>
<dbReference type="EC" id="1.1.1.100" evidence="4"/>
<dbReference type="PRINTS" id="PR00081">
    <property type="entry name" value="GDHRDH"/>
</dbReference>
<evidence type="ECO:0000313" key="4">
    <source>
        <dbReference type="EMBL" id="BAN02027.1"/>
    </source>
</evidence>
<dbReference type="KEGG" id="aym:YM304_17130"/>
<dbReference type="SMART" id="SM00822">
    <property type="entry name" value="PKS_KR"/>
    <property type="match status" value="1"/>
</dbReference>
<accession>A0A6C7E5A7</accession>
<dbReference type="GO" id="GO:0004316">
    <property type="term" value="F:3-oxoacyl-[acyl-carrier-protein] reductase (NADPH) activity"/>
    <property type="evidence" value="ECO:0007669"/>
    <property type="project" value="UniProtKB-EC"/>
</dbReference>
<dbReference type="Pfam" id="PF13561">
    <property type="entry name" value="adh_short_C2"/>
    <property type="match status" value="1"/>
</dbReference>
<feature type="domain" description="Ketoreductase" evidence="3">
    <location>
        <begin position="7"/>
        <end position="192"/>
    </location>
</feature>
<comment type="similarity">
    <text evidence="1">Belongs to the short-chain dehydrogenases/reductases (SDR) family.</text>
</comment>
<keyword evidence="2 4" id="KW-0560">Oxidoreductase</keyword>
<dbReference type="EMBL" id="AP012057">
    <property type="protein sequence ID" value="BAN02027.1"/>
    <property type="molecule type" value="Genomic_DNA"/>
</dbReference>
<proteinExistence type="inferred from homology"/>
<name>A0A6C7E5A7_ILUCY</name>
<dbReference type="PANTHER" id="PTHR43669:SF3">
    <property type="entry name" value="ALCOHOL DEHYDROGENASE, PUTATIVE (AFU_ORTHOLOGUE AFUA_3G03445)-RELATED"/>
    <property type="match status" value="1"/>
</dbReference>
<dbReference type="Proteomes" id="UP000011863">
    <property type="component" value="Chromosome"/>
</dbReference>
<evidence type="ECO:0000256" key="1">
    <source>
        <dbReference type="ARBA" id="ARBA00006484"/>
    </source>
</evidence>
<reference evidence="4 5" key="1">
    <citation type="journal article" date="2013" name="Int. J. Syst. Evol. Microbiol.">
        <title>Ilumatobacter nonamiense sp. nov. and Ilumatobacter coccineum sp. nov., isolated from seashore sand.</title>
        <authorList>
            <person name="Matsumoto A."/>
            <person name="Kasai H."/>
            <person name="Matsuo Y."/>
            <person name="Shizuri Y."/>
            <person name="Ichikawa N."/>
            <person name="Fujita N."/>
            <person name="Omura S."/>
            <person name="Takahashi Y."/>
        </authorList>
    </citation>
    <scope>NUCLEOTIDE SEQUENCE [LARGE SCALE GENOMIC DNA]</scope>
    <source>
        <strain evidence="5">NBRC 103263 / KCTC 29153 / YM16-304</strain>
    </source>
</reference>
<dbReference type="OrthoDB" id="286404at2"/>
<dbReference type="PANTHER" id="PTHR43669">
    <property type="entry name" value="5-KETO-D-GLUCONATE 5-REDUCTASE"/>
    <property type="match status" value="1"/>
</dbReference>
<dbReference type="InterPro" id="IPR020904">
    <property type="entry name" value="Sc_DH/Rdtase_CS"/>
</dbReference>
<protein>
    <submittedName>
        <fullName evidence="4">Putative 3-oxoacyl-[acyl-carrier-protein] reductase</fullName>
        <ecNumber evidence="4">1.1.1.100</ecNumber>
    </submittedName>
</protein>
<dbReference type="Gene3D" id="3.40.50.720">
    <property type="entry name" value="NAD(P)-binding Rossmann-like Domain"/>
    <property type="match status" value="1"/>
</dbReference>
<dbReference type="SUPFAM" id="SSF51735">
    <property type="entry name" value="NAD(P)-binding Rossmann-fold domains"/>
    <property type="match status" value="1"/>
</dbReference>